<name>F5Y9N2_LEAAZ</name>
<dbReference type="AlphaFoldDB" id="F5Y9N2"/>
<protein>
    <submittedName>
        <fullName evidence="1">Uncharacterized protein</fullName>
    </submittedName>
</protein>
<evidence type="ECO:0000313" key="1">
    <source>
        <dbReference type="EMBL" id="AEF80858.1"/>
    </source>
</evidence>
<accession>F5Y9N2</accession>
<dbReference type="InterPro" id="IPR011990">
    <property type="entry name" value="TPR-like_helical_dom_sf"/>
</dbReference>
<reference evidence="1 2" key="2">
    <citation type="journal article" date="2011" name="ISME J.">
        <title>RNA-seq reveals cooperative metabolic interactions between two termite-gut spirochete species in co-culture.</title>
        <authorList>
            <person name="Rosenthal A.Z."/>
            <person name="Matson E.G."/>
            <person name="Eldar A."/>
            <person name="Leadbetter J.R."/>
        </authorList>
    </citation>
    <scope>NUCLEOTIDE SEQUENCE [LARGE SCALE GENOMIC DNA]</scope>
    <source>
        <strain evidence="2">ATCC BAA-888 / DSM 13862 / ZAS-9</strain>
    </source>
</reference>
<dbReference type="Proteomes" id="UP000009222">
    <property type="component" value="Chromosome"/>
</dbReference>
<organism evidence="1 2">
    <name type="scientific">Leadbettera azotonutricia (strain ATCC BAA-888 / DSM 13862 / ZAS-9)</name>
    <name type="common">Treponema azotonutricium</name>
    <dbReference type="NCBI Taxonomy" id="545695"/>
    <lineage>
        <taxon>Bacteria</taxon>
        <taxon>Pseudomonadati</taxon>
        <taxon>Spirochaetota</taxon>
        <taxon>Spirochaetia</taxon>
        <taxon>Spirochaetales</taxon>
        <taxon>Breznakiellaceae</taxon>
        <taxon>Leadbettera</taxon>
    </lineage>
</organism>
<dbReference type="InParanoid" id="F5Y9N2"/>
<reference evidence="2" key="1">
    <citation type="submission" date="2009-12" db="EMBL/GenBank/DDBJ databases">
        <title>Complete sequence of Treponema azotonutricium strain ZAS-9.</title>
        <authorList>
            <person name="Tetu S.G."/>
            <person name="Matson E."/>
            <person name="Ren Q."/>
            <person name="Seshadri R."/>
            <person name="Elbourne L."/>
            <person name="Hassan K.A."/>
            <person name="Durkin A."/>
            <person name="Radune D."/>
            <person name="Mohamoud Y."/>
            <person name="Shay R."/>
            <person name="Jin S."/>
            <person name="Zhang X."/>
            <person name="Lucey K."/>
            <person name="Ballor N.R."/>
            <person name="Ottesen E."/>
            <person name="Rosenthal R."/>
            <person name="Allen A."/>
            <person name="Leadbetter J.R."/>
            <person name="Paulsen I.T."/>
        </authorList>
    </citation>
    <scope>NUCLEOTIDE SEQUENCE [LARGE SCALE GENOMIC DNA]</scope>
    <source>
        <strain evidence="2">ATCC BAA-888 / DSM 13862 / ZAS-9</strain>
    </source>
</reference>
<dbReference type="SUPFAM" id="SSF48452">
    <property type="entry name" value="TPR-like"/>
    <property type="match status" value="1"/>
</dbReference>
<dbReference type="HOGENOM" id="CLU_538537_0_0_12"/>
<dbReference type="RefSeq" id="WP_015711171.1">
    <property type="nucleotide sequence ID" value="NC_015577.1"/>
</dbReference>
<keyword evidence="2" id="KW-1185">Reference proteome</keyword>
<gene>
    <name evidence="1" type="ordered locus">TREAZ_0799</name>
</gene>
<proteinExistence type="predicted"/>
<dbReference type="EMBL" id="CP001841">
    <property type="protein sequence ID" value="AEF80858.1"/>
    <property type="molecule type" value="Genomic_DNA"/>
</dbReference>
<sequence>MKNYSDRKRDEDMLKAGYDDYEDFRYDEAQAAADELVKNSPEFSGGWDLLGLCYKNLAEENSVKKGPEALAETRAIFDKAVEAFKKALALESAREQSWINLGRVYDAYILTNYDEETEGFTSEKIDGVKAQECYMKALELNRCEENYLSALEGEWSKEQRSILEDWCIHDTFNPLPLTLLSRHYYEEEDTVNSEKYIKKSLALKETGEAFFHLCDLYLDTNRLDECEKLVNKIDPKKRPDLYGDDGDHGQMDRNEYHALKSYLKQELAKTRKIKVPKIKIKSIKRTKLQEALEADFEKKAAGLKEINSDLLKIITVKPKEILSELSKLDENEILAYFKEGLESSLEFLDPVESYKALYFTWRYSDMETIGFGVKKYHLEDRENPFQTLKEPKYNSDEENNGFGTVAIVLDAWVPGKNEYDDDDDDGDNGDDENKGLCDIYQENEQAIPLNLRSEYKALGDLYDSLFTAKLNQLVSLAYGLITAPKPGYLLCGIRYKPESIVLLAAP</sequence>
<dbReference type="KEGG" id="taz:TREAZ_0799"/>
<dbReference type="Gene3D" id="1.25.40.10">
    <property type="entry name" value="Tetratricopeptide repeat domain"/>
    <property type="match status" value="1"/>
</dbReference>
<evidence type="ECO:0000313" key="2">
    <source>
        <dbReference type="Proteomes" id="UP000009222"/>
    </source>
</evidence>
<dbReference type="OrthoDB" id="187175at2"/>